<proteinExistence type="inferred from homology"/>
<feature type="transmembrane region" description="Helical" evidence="7">
    <location>
        <begin position="367"/>
        <end position="390"/>
    </location>
</feature>
<organism evidence="9 10">
    <name type="scientific">Trichoderma ghanense</name>
    <dbReference type="NCBI Taxonomy" id="65468"/>
    <lineage>
        <taxon>Eukaryota</taxon>
        <taxon>Fungi</taxon>
        <taxon>Dikarya</taxon>
        <taxon>Ascomycota</taxon>
        <taxon>Pezizomycotina</taxon>
        <taxon>Sordariomycetes</taxon>
        <taxon>Hypocreomycetidae</taxon>
        <taxon>Hypocreales</taxon>
        <taxon>Hypocreaceae</taxon>
        <taxon>Trichoderma</taxon>
    </lineage>
</organism>
<feature type="transmembrane region" description="Helical" evidence="7">
    <location>
        <begin position="168"/>
        <end position="188"/>
    </location>
</feature>
<reference evidence="9 10" key="1">
    <citation type="submission" date="2018-01" db="EMBL/GenBank/DDBJ databases">
        <title>Genome characterization of the sugarcane-associated fungus Trichoderma ghanense CCMA-1212 and their application in lignocelulose bioconversion.</title>
        <authorList>
            <person name="Steindorff A.S."/>
            <person name="Mendes T.D."/>
            <person name="Vilela E.S.D."/>
            <person name="Rodrigues D.S."/>
            <person name="Formighieri E.F."/>
            <person name="Melo I.S."/>
            <person name="Favaro L.C.L."/>
        </authorList>
    </citation>
    <scope>NUCLEOTIDE SEQUENCE [LARGE SCALE GENOMIC DNA]</scope>
    <source>
        <strain evidence="9 10">CCMA-1212</strain>
    </source>
</reference>
<feature type="domain" description="Major facilitator superfamily (MFS) profile" evidence="8">
    <location>
        <begin position="73"/>
        <end position="456"/>
    </location>
</feature>
<dbReference type="SUPFAM" id="SSF103473">
    <property type="entry name" value="MFS general substrate transporter"/>
    <property type="match status" value="1"/>
</dbReference>
<evidence type="ECO:0000256" key="2">
    <source>
        <dbReference type="ARBA" id="ARBA00006727"/>
    </source>
</evidence>
<dbReference type="PANTHER" id="PTHR11360">
    <property type="entry name" value="MONOCARBOXYLATE TRANSPORTER"/>
    <property type="match status" value="1"/>
</dbReference>
<dbReference type="Gene3D" id="1.20.1250.20">
    <property type="entry name" value="MFS general substrate transporter like domains"/>
    <property type="match status" value="2"/>
</dbReference>
<keyword evidence="5 7" id="KW-1133">Transmembrane helix</keyword>
<keyword evidence="3" id="KW-0813">Transport</keyword>
<feature type="transmembrane region" description="Helical" evidence="7">
    <location>
        <begin position="200"/>
        <end position="220"/>
    </location>
</feature>
<feature type="transmembrane region" description="Helical" evidence="7">
    <location>
        <begin position="232"/>
        <end position="254"/>
    </location>
</feature>
<feature type="transmembrane region" description="Helical" evidence="7">
    <location>
        <begin position="275"/>
        <end position="299"/>
    </location>
</feature>
<comment type="caution">
    <text evidence="9">The sequence shown here is derived from an EMBL/GenBank/DDBJ whole genome shotgun (WGS) entry which is preliminary data.</text>
</comment>
<evidence type="ECO:0000256" key="3">
    <source>
        <dbReference type="ARBA" id="ARBA00022448"/>
    </source>
</evidence>
<comment type="similarity">
    <text evidence="2">Belongs to the major facilitator superfamily. Monocarboxylate porter (TC 2.A.1.13) family.</text>
</comment>
<evidence type="ECO:0000313" key="9">
    <source>
        <dbReference type="EMBL" id="TFB07318.1"/>
    </source>
</evidence>
<evidence type="ECO:0000256" key="6">
    <source>
        <dbReference type="ARBA" id="ARBA00023136"/>
    </source>
</evidence>
<evidence type="ECO:0000313" key="10">
    <source>
        <dbReference type="Proteomes" id="UP001642720"/>
    </source>
</evidence>
<dbReference type="InterPro" id="IPR050327">
    <property type="entry name" value="Proton-linked_MCT"/>
</dbReference>
<sequence length="464" mass="49948">MTSSISSATTAVENDFFDSKEDLVFYAVESETSSETASTDKIVSLRNIDVEAGGDKALPPASADDYPDGGLEAWLAVLGGWCAMFCTFGMINCVGVFEQYYVNGPLKQYDESAVSWVLSVLVFLMIFCGSIFGLLYDNYGPRWILIGGSITYILGLMMISLSTEYYQFFLAQSILSSVGSSAVFNACMSSIVSWFSKNRAAAYGIMTSGSSIAGVVLPIMMNKLILKIGFPWMMRTVAFIFTVLLAISCLTVKSKLPPRPRTFVLREYVDNLKDFRLLATAVAAFFFVMGMFLPFNYVILQAQQAGFSPALVPYLLPILNAAGTLGRILPGVAADKIGRFNVVVVITFLSSLFCLAVWVPVKNMAGIIAFVAMFGFSSGGVISLGPTLVAQISDMSQIGTRVGTVFALQSFGALVGSPIGGAIVAAQRGEYVGLQVFCGCAMMMGCLTFLLARATQVGFRWAKV</sequence>
<dbReference type="Pfam" id="PF07690">
    <property type="entry name" value="MFS_1"/>
    <property type="match status" value="1"/>
</dbReference>
<protein>
    <submittedName>
        <fullName evidence="9">Riboflavin transporter MCH5</fullName>
    </submittedName>
</protein>
<evidence type="ECO:0000256" key="7">
    <source>
        <dbReference type="SAM" id="Phobius"/>
    </source>
</evidence>
<feature type="transmembrane region" description="Helical" evidence="7">
    <location>
        <begin position="73"/>
        <end position="97"/>
    </location>
</feature>
<dbReference type="InterPro" id="IPR036259">
    <property type="entry name" value="MFS_trans_sf"/>
</dbReference>
<feature type="transmembrane region" description="Helical" evidence="7">
    <location>
        <begin position="402"/>
        <end position="426"/>
    </location>
</feature>
<evidence type="ECO:0000256" key="1">
    <source>
        <dbReference type="ARBA" id="ARBA00004141"/>
    </source>
</evidence>
<dbReference type="EMBL" id="PPTA01000001">
    <property type="protein sequence ID" value="TFB07318.1"/>
    <property type="molecule type" value="Genomic_DNA"/>
</dbReference>
<dbReference type="InterPro" id="IPR020846">
    <property type="entry name" value="MFS_dom"/>
</dbReference>
<feature type="transmembrane region" description="Helical" evidence="7">
    <location>
        <begin position="143"/>
        <end position="162"/>
    </location>
</feature>
<keyword evidence="6 7" id="KW-0472">Membrane</keyword>
<dbReference type="InterPro" id="IPR011701">
    <property type="entry name" value="MFS"/>
</dbReference>
<dbReference type="GeneID" id="300572247"/>
<dbReference type="PANTHER" id="PTHR11360:SF224">
    <property type="entry name" value="MAJOR FACILITATOR SUPERFAMILY (MFS) PROFILE DOMAIN-CONTAINING PROTEIN-RELATED"/>
    <property type="match status" value="1"/>
</dbReference>
<keyword evidence="4 7" id="KW-0812">Transmembrane</keyword>
<name>A0ABY2HKF2_9HYPO</name>
<dbReference type="PROSITE" id="PS50850">
    <property type="entry name" value="MFS"/>
    <property type="match status" value="1"/>
</dbReference>
<comment type="subcellular location">
    <subcellularLocation>
        <location evidence="1">Membrane</location>
        <topology evidence="1">Multi-pass membrane protein</topology>
    </subcellularLocation>
</comment>
<dbReference type="RefSeq" id="XP_073563519.1">
    <property type="nucleotide sequence ID" value="XM_073697797.1"/>
</dbReference>
<accession>A0ABY2HKF2</accession>
<keyword evidence="10" id="KW-1185">Reference proteome</keyword>
<feature type="transmembrane region" description="Helical" evidence="7">
    <location>
        <begin position="311"/>
        <end position="330"/>
    </location>
</feature>
<evidence type="ECO:0000256" key="4">
    <source>
        <dbReference type="ARBA" id="ARBA00022692"/>
    </source>
</evidence>
<feature type="transmembrane region" description="Helical" evidence="7">
    <location>
        <begin position="342"/>
        <end position="361"/>
    </location>
</feature>
<dbReference type="Proteomes" id="UP001642720">
    <property type="component" value="Unassembled WGS sequence"/>
</dbReference>
<evidence type="ECO:0000256" key="5">
    <source>
        <dbReference type="ARBA" id="ARBA00022989"/>
    </source>
</evidence>
<gene>
    <name evidence="9" type="ORF">CCMA1212_000324</name>
</gene>
<feature type="transmembrane region" description="Helical" evidence="7">
    <location>
        <begin position="117"/>
        <end position="136"/>
    </location>
</feature>
<evidence type="ECO:0000259" key="8">
    <source>
        <dbReference type="PROSITE" id="PS50850"/>
    </source>
</evidence>
<feature type="transmembrane region" description="Helical" evidence="7">
    <location>
        <begin position="432"/>
        <end position="452"/>
    </location>
</feature>